<sequence length="97" mass="11529">MEVYSDTYKSHKMSNQKPFLFFFKFQATQRMSSIQRTLFQLALKICDHKPLNKQDNINYIISKQDYFLSVMLLKKVNKLIKKCKGHVLQILKLKLNG</sequence>
<gene>
    <name evidence="1" type="ORF">HanXRQr2_Chr01g0031351</name>
</gene>
<organism evidence="1 2">
    <name type="scientific">Helianthus annuus</name>
    <name type="common">Common sunflower</name>
    <dbReference type="NCBI Taxonomy" id="4232"/>
    <lineage>
        <taxon>Eukaryota</taxon>
        <taxon>Viridiplantae</taxon>
        <taxon>Streptophyta</taxon>
        <taxon>Embryophyta</taxon>
        <taxon>Tracheophyta</taxon>
        <taxon>Spermatophyta</taxon>
        <taxon>Magnoliopsida</taxon>
        <taxon>eudicotyledons</taxon>
        <taxon>Gunneridae</taxon>
        <taxon>Pentapetalae</taxon>
        <taxon>asterids</taxon>
        <taxon>campanulids</taxon>
        <taxon>Asterales</taxon>
        <taxon>Asteraceae</taxon>
        <taxon>Asteroideae</taxon>
        <taxon>Heliantheae alliance</taxon>
        <taxon>Heliantheae</taxon>
        <taxon>Helianthus</taxon>
    </lineage>
</organism>
<protein>
    <submittedName>
        <fullName evidence="1">Uncharacterized protein</fullName>
    </submittedName>
</protein>
<dbReference type="AlphaFoldDB" id="A0A9K3P564"/>
<comment type="caution">
    <text evidence="1">The sequence shown here is derived from an EMBL/GenBank/DDBJ whole genome shotgun (WGS) entry which is preliminary data.</text>
</comment>
<dbReference type="Proteomes" id="UP000215914">
    <property type="component" value="Unassembled WGS sequence"/>
</dbReference>
<dbReference type="Gramene" id="mRNA:HanXRQr2_Chr01g0031351">
    <property type="protein sequence ID" value="CDS:HanXRQr2_Chr01g0031351.1"/>
    <property type="gene ID" value="HanXRQr2_Chr01g0031351"/>
</dbReference>
<accession>A0A9K3P564</accession>
<keyword evidence="2" id="KW-1185">Reference proteome</keyword>
<proteinExistence type="predicted"/>
<evidence type="ECO:0000313" key="2">
    <source>
        <dbReference type="Proteomes" id="UP000215914"/>
    </source>
</evidence>
<reference evidence="1" key="2">
    <citation type="submission" date="2020-06" db="EMBL/GenBank/DDBJ databases">
        <title>Helianthus annuus Genome sequencing and assembly Release 2.</title>
        <authorList>
            <person name="Gouzy J."/>
            <person name="Langlade N."/>
            <person name="Munos S."/>
        </authorList>
    </citation>
    <scope>NUCLEOTIDE SEQUENCE</scope>
    <source>
        <tissue evidence="1">Leaves</tissue>
    </source>
</reference>
<dbReference type="EMBL" id="MNCJ02000316">
    <property type="protein sequence ID" value="KAF5822818.1"/>
    <property type="molecule type" value="Genomic_DNA"/>
</dbReference>
<reference evidence="1" key="1">
    <citation type="journal article" date="2017" name="Nature">
        <title>The sunflower genome provides insights into oil metabolism, flowering and Asterid evolution.</title>
        <authorList>
            <person name="Badouin H."/>
            <person name="Gouzy J."/>
            <person name="Grassa C.J."/>
            <person name="Murat F."/>
            <person name="Staton S.E."/>
            <person name="Cottret L."/>
            <person name="Lelandais-Briere C."/>
            <person name="Owens G.L."/>
            <person name="Carrere S."/>
            <person name="Mayjonade B."/>
            <person name="Legrand L."/>
            <person name="Gill N."/>
            <person name="Kane N.C."/>
            <person name="Bowers J.E."/>
            <person name="Hubner S."/>
            <person name="Bellec A."/>
            <person name="Berard A."/>
            <person name="Berges H."/>
            <person name="Blanchet N."/>
            <person name="Boniface M.C."/>
            <person name="Brunel D."/>
            <person name="Catrice O."/>
            <person name="Chaidir N."/>
            <person name="Claudel C."/>
            <person name="Donnadieu C."/>
            <person name="Faraut T."/>
            <person name="Fievet G."/>
            <person name="Helmstetter N."/>
            <person name="King M."/>
            <person name="Knapp S.J."/>
            <person name="Lai Z."/>
            <person name="Le Paslier M.C."/>
            <person name="Lippi Y."/>
            <person name="Lorenzon L."/>
            <person name="Mandel J.R."/>
            <person name="Marage G."/>
            <person name="Marchand G."/>
            <person name="Marquand E."/>
            <person name="Bret-Mestries E."/>
            <person name="Morien E."/>
            <person name="Nambeesan S."/>
            <person name="Nguyen T."/>
            <person name="Pegot-Espagnet P."/>
            <person name="Pouilly N."/>
            <person name="Raftis F."/>
            <person name="Sallet E."/>
            <person name="Schiex T."/>
            <person name="Thomas J."/>
            <person name="Vandecasteele C."/>
            <person name="Vares D."/>
            <person name="Vear F."/>
            <person name="Vautrin S."/>
            <person name="Crespi M."/>
            <person name="Mangin B."/>
            <person name="Burke J.M."/>
            <person name="Salse J."/>
            <person name="Munos S."/>
            <person name="Vincourt P."/>
            <person name="Rieseberg L.H."/>
            <person name="Langlade N.B."/>
        </authorList>
    </citation>
    <scope>NUCLEOTIDE SEQUENCE</scope>
    <source>
        <tissue evidence="1">Leaves</tissue>
    </source>
</reference>
<evidence type="ECO:0000313" key="1">
    <source>
        <dbReference type="EMBL" id="KAF5822818.1"/>
    </source>
</evidence>
<name>A0A9K3P564_HELAN</name>